<accession>A0A7R9PPG3</accession>
<reference evidence="1" key="1">
    <citation type="submission" date="2020-11" db="EMBL/GenBank/DDBJ databases">
        <authorList>
            <person name="Tran Van P."/>
        </authorList>
    </citation>
    <scope>NUCLEOTIDE SEQUENCE</scope>
</reference>
<dbReference type="AlphaFoldDB" id="A0A7R9PPG3"/>
<proteinExistence type="predicted"/>
<name>A0A7R9PPG3_TIMGE</name>
<organism evidence="1">
    <name type="scientific">Timema genevievae</name>
    <name type="common">Walking stick</name>
    <dbReference type="NCBI Taxonomy" id="629358"/>
    <lineage>
        <taxon>Eukaryota</taxon>
        <taxon>Metazoa</taxon>
        <taxon>Ecdysozoa</taxon>
        <taxon>Arthropoda</taxon>
        <taxon>Hexapoda</taxon>
        <taxon>Insecta</taxon>
        <taxon>Pterygota</taxon>
        <taxon>Neoptera</taxon>
        <taxon>Polyneoptera</taxon>
        <taxon>Phasmatodea</taxon>
        <taxon>Timematodea</taxon>
        <taxon>Timematoidea</taxon>
        <taxon>Timematidae</taxon>
        <taxon>Timema</taxon>
    </lineage>
</organism>
<dbReference type="EMBL" id="OE843296">
    <property type="protein sequence ID" value="CAD7602786.1"/>
    <property type="molecule type" value="Genomic_DNA"/>
</dbReference>
<protein>
    <submittedName>
        <fullName evidence="1">Uncharacterized protein</fullName>
    </submittedName>
</protein>
<evidence type="ECO:0000313" key="1">
    <source>
        <dbReference type="EMBL" id="CAD7602786.1"/>
    </source>
</evidence>
<gene>
    <name evidence="1" type="ORF">TGEB3V08_LOCUS8482</name>
</gene>
<sequence>MFEGHIDRVRSAVGYRDRQIGCWREGITGGSCVHTSHLSDTTQQMARSITLLQVNRQSAIAYCDVITACSVVQYRGYLENQVSHYAPVFSIAIYFLLSLFPPQCVI</sequence>